<gene>
    <name evidence="3" type="ORF">MM213_04625</name>
</gene>
<organism evidence="3 4">
    <name type="scientific">Belliella alkalica</name>
    <dbReference type="NCBI Taxonomy" id="1730871"/>
    <lineage>
        <taxon>Bacteria</taxon>
        <taxon>Pseudomonadati</taxon>
        <taxon>Bacteroidota</taxon>
        <taxon>Cytophagia</taxon>
        <taxon>Cytophagales</taxon>
        <taxon>Cyclobacteriaceae</taxon>
        <taxon>Belliella</taxon>
    </lineage>
</organism>
<comment type="caution">
    <text evidence="3">The sequence shown here is derived from an EMBL/GenBank/DDBJ whole genome shotgun (WGS) entry which is preliminary data.</text>
</comment>
<keyword evidence="1" id="KW-0175">Coiled coil</keyword>
<evidence type="ECO:0000313" key="3">
    <source>
        <dbReference type="EMBL" id="MCH7412759.1"/>
    </source>
</evidence>
<dbReference type="RefSeq" id="WP_241410304.1">
    <property type="nucleotide sequence ID" value="NZ_JAKZGO010000003.1"/>
</dbReference>
<evidence type="ECO:0000313" key="4">
    <source>
        <dbReference type="Proteomes" id="UP001165430"/>
    </source>
</evidence>
<feature type="transmembrane region" description="Helical" evidence="2">
    <location>
        <begin position="12"/>
        <end position="32"/>
    </location>
</feature>
<keyword evidence="2" id="KW-0472">Membrane</keyword>
<dbReference type="EMBL" id="JAKZGO010000003">
    <property type="protein sequence ID" value="MCH7412759.1"/>
    <property type="molecule type" value="Genomic_DNA"/>
</dbReference>
<keyword evidence="4" id="KW-1185">Reference proteome</keyword>
<name>A0ABS9V8K9_9BACT</name>
<proteinExistence type="predicted"/>
<protein>
    <submittedName>
        <fullName evidence="3">Septum formation initiator family protein</fullName>
    </submittedName>
</protein>
<dbReference type="Pfam" id="PF04977">
    <property type="entry name" value="DivIC"/>
    <property type="match status" value="1"/>
</dbReference>
<reference evidence="3" key="1">
    <citation type="submission" date="2022-03" db="EMBL/GenBank/DDBJ databases">
        <title>De novo assembled genomes of Belliella spp. (Cyclobacteriaceae) strains.</title>
        <authorList>
            <person name="Szabo A."/>
            <person name="Korponai K."/>
            <person name="Felfoldi T."/>
        </authorList>
    </citation>
    <scope>NUCLEOTIDE SEQUENCE</scope>
    <source>
        <strain evidence="3">DSM 111903</strain>
    </source>
</reference>
<evidence type="ECO:0000256" key="1">
    <source>
        <dbReference type="SAM" id="Coils"/>
    </source>
</evidence>
<accession>A0ABS9V8K9</accession>
<dbReference type="Proteomes" id="UP001165430">
    <property type="component" value="Unassembled WGS sequence"/>
</dbReference>
<dbReference type="InterPro" id="IPR007060">
    <property type="entry name" value="FtsL/DivIC"/>
</dbReference>
<feature type="coiled-coil region" evidence="1">
    <location>
        <begin position="41"/>
        <end position="68"/>
    </location>
</feature>
<evidence type="ECO:0000256" key="2">
    <source>
        <dbReference type="SAM" id="Phobius"/>
    </source>
</evidence>
<sequence length="96" mass="11937">MGKYLKYTKNFYFIFTVLFVLWMVFIDSNDIFSQFKLNSKVKELENQKEYLLERKEKIKQDRQELMSNNELLEKFARERYLMKKKTEDLYVIIQDK</sequence>
<keyword evidence="2" id="KW-1133">Transmembrane helix</keyword>
<keyword evidence="2" id="KW-0812">Transmembrane</keyword>